<gene>
    <name evidence="1" type="ORF">KTT_53040</name>
</gene>
<organism evidence="1 2">
    <name type="scientific">Tengunoibacter tsumagoiensis</name>
    <dbReference type="NCBI Taxonomy" id="2014871"/>
    <lineage>
        <taxon>Bacteria</taxon>
        <taxon>Bacillati</taxon>
        <taxon>Chloroflexota</taxon>
        <taxon>Ktedonobacteria</taxon>
        <taxon>Ktedonobacterales</taxon>
        <taxon>Dictyobacteraceae</taxon>
        <taxon>Tengunoibacter</taxon>
    </lineage>
</organism>
<dbReference type="AlphaFoldDB" id="A0A402A908"/>
<reference evidence="2" key="1">
    <citation type="submission" date="2018-12" db="EMBL/GenBank/DDBJ databases">
        <title>Tengunoibacter tsumagoiensis gen. nov., sp. nov., Dictyobacter kobayashii sp. nov., D. alpinus sp. nov., and D. joshuensis sp. nov. and description of Dictyobacteraceae fam. nov. within the order Ktedonobacterales isolated from Tengu-no-mugimeshi.</title>
        <authorList>
            <person name="Wang C.M."/>
            <person name="Zheng Y."/>
            <person name="Sakai Y."/>
            <person name="Toyoda A."/>
            <person name="Minakuchi Y."/>
            <person name="Abe K."/>
            <person name="Yokota A."/>
            <person name="Yabe S."/>
        </authorList>
    </citation>
    <scope>NUCLEOTIDE SEQUENCE [LARGE SCALE GENOMIC DNA]</scope>
    <source>
        <strain evidence="2">Uno3</strain>
    </source>
</reference>
<keyword evidence="2" id="KW-1185">Reference proteome</keyword>
<comment type="caution">
    <text evidence="1">The sequence shown here is derived from an EMBL/GenBank/DDBJ whole genome shotgun (WGS) entry which is preliminary data.</text>
</comment>
<evidence type="ECO:0000313" key="1">
    <source>
        <dbReference type="EMBL" id="GCE15445.1"/>
    </source>
</evidence>
<dbReference type="EMBL" id="BIFR01000002">
    <property type="protein sequence ID" value="GCE15445.1"/>
    <property type="molecule type" value="Genomic_DNA"/>
</dbReference>
<accession>A0A402A908</accession>
<sequence length="86" mass="9325">MGESLLCIATPLRQIQDGKKEVKTRAQVLCGLLERRQPICIGALDSGWISQTPVDRLVSTHHVGAGLYDAITDGNDGIEVLILKEV</sequence>
<proteinExistence type="predicted"/>
<protein>
    <submittedName>
        <fullName evidence="1">Uncharacterized protein</fullName>
    </submittedName>
</protein>
<evidence type="ECO:0000313" key="2">
    <source>
        <dbReference type="Proteomes" id="UP000287352"/>
    </source>
</evidence>
<dbReference type="Proteomes" id="UP000287352">
    <property type="component" value="Unassembled WGS sequence"/>
</dbReference>
<name>A0A402A908_9CHLR</name>